<accession>A0A381SDW2</accession>
<feature type="domain" description="Methyltransferase" evidence="1">
    <location>
        <begin position="61"/>
        <end position="135"/>
    </location>
</feature>
<evidence type="ECO:0000313" key="2">
    <source>
        <dbReference type="EMBL" id="SVA01498.1"/>
    </source>
</evidence>
<dbReference type="SUPFAM" id="SSF53335">
    <property type="entry name" value="S-adenosyl-L-methionine-dependent methyltransferases"/>
    <property type="match status" value="1"/>
</dbReference>
<organism evidence="2">
    <name type="scientific">marine metagenome</name>
    <dbReference type="NCBI Taxonomy" id="408172"/>
    <lineage>
        <taxon>unclassified sequences</taxon>
        <taxon>metagenomes</taxon>
        <taxon>ecological metagenomes</taxon>
    </lineage>
</organism>
<name>A0A381SDW2_9ZZZZ</name>
<dbReference type="CDD" id="cd02440">
    <property type="entry name" value="AdoMet_MTases"/>
    <property type="match status" value="1"/>
</dbReference>
<dbReference type="InterPro" id="IPR041698">
    <property type="entry name" value="Methyltransf_25"/>
</dbReference>
<evidence type="ECO:0000259" key="1">
    <source>
        <dbReference type="Pfam" id="PF13649"/>
    </source>
</evidence>
<reference evidence="2" key="1">
    <citation type="submission" date="2018-05" db="EMBL/GenBank/DDBJ databases">
        <authorList>
            <person name="Lanie J.A."/>
            <person name="Ng W.-L."/>
            <person name="Kazmierczak K.M."/>
            <person name="Andrzejewski T.M."/>
            <person name="Davidsen T.M."/>
            <person name="Wayne K.J."/>
            <person name="Tettelin H."/>
            <person name="Glass J.I."/>
            <person name="Rusch D."/>
            <person name="Podicherti R."/>
            <person name="Tsui H.-C.T."/>
            <person name="Winkler M.E."/>
        </authorList>
    </citation>
    <scope>NUCLEOTIDE SEQUENCE</scope>
</reference>
<sequence>MSIDPRLARNYVDLPSEQQKEVYRDWAEDYDRELIEDFGYVAPEQAVAALCQRVPDRFSPILDMGCGTGLAGKQLAAEGYHVIDGLDLSPEMLDKARALGVYRNLGECDLSGHLDLPRNYGAILCVGVFSHKLSQPFDLAKLFCGLLPSGLLIATVNGRGWRDIGWPDLLQQSARQHCFTIDEIIDIPYLDKQEIGGKLLILSDGN</sequence>
<dbReference type="Gene3D" id="3.40.50.150">
    <property type="entry name" value="Vaccinia Virus protein VP39"/>
    <property type="match status" value="1"/>
</dbReference>
<dbReference type="InterPro" id="IPR029063">
    <property type="entry name" value="SAM-dependent_MTases_sf"/>
</dbReference>
<gene>
    <name evidence="2" type="ORF">METZ01_LOCUS54352</name>
</gene>
<dbReference type="Pfam" id="PF13649">
    <property type="entry name" value="Methyltransf_25"/>
    <property type="match status" value="1"/>
</dbReference>
<protein>
    <recommendedName>
        <fullName evidence="1">Methyltransferase domain-containing protein</fullName>
    </recommendedName>
</protein>
<proteinExistence type="predicted"/>
<dbReference type="AlphaFoldDB" id="A0A381SDW2"/>
<dbReference type="EMBL" id="UINC01002909">
    <property type="protein sequence ID" value="SVA01498.1"/>
    <property type="molecule type" value="Genomic_DNA"/>
</dbReference>